<sequence>MKTIIFSAALVAVVLAAPPLPELPHHLPDHLQVDKVSTTPITIVEQSLIQGPNETRWSFKQSNDHAEEHRRYTVPKEVVDKDGKVQTIYEVHAEGSISYLDQNGKVIQVKYYANPEKGYQAEGAHLPQVVPVADEAVLSPQA</sequence>
<evidence type="ECO:0000313" key="2">
    <source>
        <dbReference type="Proteomes" id="UP001239111"/>
    </source>
</evidence>
<organism evidence="1 2">
    <name type="scientific">Eretmocerus hayati</name>
    <dbReference type="NCBI Taxonomy" id="131215"/>
    <lineage>
        <taxon>Eukaryota</taxon>
        <taxon>Metazoa</taxon>
        <taxon>Ecdysozoa</taxon>
        <taxon>Arthropoda</taxon>
        <taxon>Hexapoda</taxon>
        <taxon>Insecta</taxon>
        <taxon>Pterygota</taxon>
        <taxon>Neoptera</taxon>
        <taxon>Endopterygota</taxon>
        <taxon>Hymenoptera</taxon>
        <taxon>Apocrita</taxon>
        <taxon>Proctotrupomorpha</taxon>
        <taxon>Chalcidoidea</taxon>
        <taxon>Aphelinidae</taxon>
        <taxon>Aphelininae</taxon>
        <taxon>Eretmocerus</taxon>
    </lineage>
</organism>
<proteinExistence type="predicted"/>
<dbReference type="Proteomes" id="UP001239111">
    <property type="component" value="Chromosome 1"/>
</dbReference>
<gene>
    <name evidence="1" type="ORF">QAD02_019304</name>
</gene>
<reference evidence="1" key="1">
    <citation type="submission" date="2023-04" db="EMBL/GenBank/DDBJ databases">
        <title>A chromosome-level genome assembly of the parasitoid wasp Eretmocerus hayati.</title>
        <authorList>
            <person name="Zhong Y."/>
            <person name="Liu S."/>
            <person name="Liu Y."/>
        </authorList>
    </citation>
    <scope>NUCLEOTIDE SEQUENCE</scope>
    <source>
        <strain evidence="1">ZJU_SS_LIU_2023</strain>
    </source>
</reference>
<keyword evidence="2" id="KW-1185">Reference proteome</keyword>
<accession>A0ACC2PJH1</accession>
<evidence type="ECO:0000313" key="1">
    <source>
        <dbReference type="EMBL" id="KAJ8683512.1"/>
    </source>
</evidence>
<protein>
    <submittedName>
        <fullName evidence="1">Uncharacterized protein</fullName>
    </submittedName>
</protein>
<comment type="caution">
    <text evidence="1">The sequence shown here is derived from an EMBL/GenBank/DDBJ whole genome shotgun (WGS) entry which is preliminary data.</text>
</comment>
<dbReference type="EMBL" id="CM056741">
    <property type="protein sequence ID" value="KAJ8683512.1"/>
    <property type="molecule type" value="Genomic_DNA"/>
</dbReference>
<name>A0ACC2PJH1_9HYME</name>